<comment type="similarity">
    <text evidence="1">Belongs to the UPF0065 (bug) family.</text>
</comment>
<dbReference type="AlphaFoldDB" id="A0A4R3VG96"/>
<reference evidence="3 4" key="1">
    <citation type="submission" date="2019-03" db="EMBL/GenBank/DDBJ databases">
        <title>Genomic Encyclopedia of Type Strains, Phase IV (KMG-IV): sequencing the most valuable type-strain genomes for metagenomic binning, comparative biology and taxonomic classification.</title>
        <authorList>
            <person name="Goeker M."/>
        </authorList>
    </citation>
    <scope>NUCLEOTIDE SEQUENCE [LARGE SCALE GENOMIC DNA]</scope>
    <source>
        <strain evidence="3 4">DSM 100048</strain>
    </source>
</reference>
<dbReference type="PANTHER" id="PTHR42928:SF5">
    <property type="entry name" value="BLR1237 PROTEIN"/>
    <property type="match status" value="1"/>
</dbReference>
<dbReference type="OrthoDB" id="8678477at2"/>
<keyword evidence="4" id="KW-1185">Reference proteome</keyword>
<feature type="signal peptide" evidence="2">
    <location>
        <begin position="1"/>
        <end position="26"/>
    </location>
</feature>
<dbReference type="Gene3D" id="3.40.190.10">
    <property type="entry name" value="Periplasmic binding protein-like II"/>
    <property type="match status" value="1"/>
</dbReference>
<dbReference type="PANTHER" id="PTHR42928">
    <property type="entry name" value="TRICARBOXYLATE-BINDING PROTEIN"/>
    <property type="match status" value="1"/>
</dbReference>
<evidence type="ECO:0000313" key="3">
    <source>
        <dbReference type="EMBL" id="TCV02758.1"/>
    </source>
</evidence>
<keyword evidence="2" id="KW-0732">Signal</keyword>
<dbReference type="Pfam" id="PF03401">
    <property type="entry name" value="TctC"/>
    <property type="match status" value="1"/>
</dbReference>
<proteinExistence type="inferred from homology"/>
<dbReference type="SUPFAM" id="SSF53850">
    <property type="entry name" value="Periplasmic binding protein-like II"/>
    <property type="match status" value="1"/>
</dbReference>
<keyword evidence="3" id="KW-0675">Receptor</keyword>
<protein>
    <submittedName>
        <fullName evidence="3">Tripartite-type tricarboxylate transporter receptor subunit TctC</fullName>
    </submittedName>
</protein>
<dbReference type="InterPro" id="IPR042100">
    <property type="entry name" value="Bug_dom1"/>
</dbReference>
<dbReference type="RefSeq" id="WP_132472595.1">
    <property type="nucleotide sequence ID" value="NZ_JBHRVM010000001.1"/>
</dbReference>
<sequence length="324" mass="34173">MSSSLRNIAGAASLALLAAFSTPASAAWPEKPVTLIVPWAAGGSTDILARVLSEHLGKSLGQPFVVENRAGASGNVGSNLVAKAKPDGYTLLVGSMSTHTMNQALYSSMPFDGVKDFTPIAKLALVTNTMVINPSVPVNSVAEFIDYAKARPGEIAYASAGPGSTNHLSAAMFEKATGITMLHVPYRGGAPAVLDTVGNQTQLLFTAGTQSLPFVKDNKLKLLAVTEEQRAPTLPDVPTVAETIPGYELAVWYGAFGPAGLPADIVKRLNAEINQALKDPEVIKRMEGMAVQVLESSPEQFAADLARDAEKYDKVVRELGIRIE</sequence>
<dbReference type="PIRSF" id="PIRSF017082">
    <property type="entry name" value="YflP"/>
    <property type="match status" value="1"/>
</dbReference>
<evidence type="ECO:0000256" key="1">
    <source>
        <dbReference type="ARBA" id="ARBA00006987"/>
    </source>
</evidence>
<feature type="chain" id="PRO_5020479311" evidence="2">
    <location>
        <begin position="27"/>
        <end position="324"/>
    </location>
</feature>
<dbReference type="Gene3D" id="3.40.190.150">
    <property type="entry name" value="Bordetella uptake gene, domain 1"/>
    <property type="match status" value="1"/>
</dbReference>
<dbReference type="CDD" id="cd13578">
    <property type="entry name" value="PBP2_Bug27"/>
    <property type="match status" value="1"/>
</dbReference>
<evidence type="ECO:0000256" key="2">
    <source>
        <dbReference type="SAM" id="SignalP"/>
    </source>
</evidence>
<dbReference type="EMBL" id="SMBX01000001">
    <property type="protein sequence ID" value="TCV02758.1"/>
    <property type="molecule type" value="Genomic_DNA"/>
</dbReference>
<evidence type="ECO:0000313" key="4">
    <source>
        <dbReference type="Proteomes" id="UP000294692"/>
    </source>
</evidence>
<organism evidence="3 4">
    <name type="scientific">Paracandidimonas soli</name>
    <dbReference type="NCBI Taxonomy" id="1917182"/>
    <lineage>
        <taxon>Bacteria</taxon>
        <taxon>Pseudomonadati</taxon>
        <taxon>Pseudomonadota</taxon>
        <taxon>Betaproteobacteria</taxon>
        <taxon>Burkholderiales</taxon>
        <taxon>Alcaligenaceae</taxon>
        <taxon>Paracandidimonas</taxon>
    </lineage>
</organism>
<comment type="caution">
    <text evidence="3">The sequence shown here is derived from an EMBL/GenBank/DDBJ whole genome shotgun (WGS) entry which is preliminary data.</text>
</comment>
<dbReference type="InterPro" id="IPR005064">
    <property type="entry name" value="BUG"/>
</dbReference>
<gene>
    <name evidence="3" type="ORF">EV686_101215</name>
</gene>
<name>A0A4R3VG96_9BURK</name>
<accession>A0A4R3VG96</accession>
<dbReference type="Proteomes" id="UP000294692">
    <property type="component" value="Unassembled WGS sequence"/>
</dbReference>